<name>A0AAV1ALX7_VICFA</name>
<dbReference type="EMBL" id="OX451739">
    <property type="protein sequence ID" value="CAI8611392.1"/>
    <property type="molecule type" value="Genomic_DNA"/>
</dbReference>
<keyword evidence="2" id="KW-1185">Reference proteome</keyword>
<dbReference type="AlphaFoldDB" id="A0AAV1ALX7"/>
<evidence type="ECO:0000313" key="1">
    <source>
        <dbReference type="EMBL" id="CAI8611392.1"/>
    </source>
</evidence>
<proteinExistence type="predicted"/>
<reference evidence="1 2" key="1">
    <citation type="submission" date="2023-01" db="EMBL/GenBank/DDBJ databases">
        <authorList>
            <person name="Kreplak J."/>
        </authorList>
    </citation>
    <scope>NUCLEOTIDE SEQUENCE [LARGE SCALE GENOMIC DNA]</scope>
</reference>
<protein>
    <submittedName>
        <fullName evidence="1">Uncharacterized protein</fullName>
    </submittedName>
</protein>
<dbReference type="Proteomes" id="UP001157006">
    <property type="component" value="Chromosome 4"/>
</dbReference>
<evidence type="ECO:0000313" key="2">
    <source>
        <dbReference type="Proteomes" id="UP001157006"/>
    </source>
</evidence>
<accession>A0AAV1ALX7</accession>
<sequence>MMRLLKAKNEVVLSGWMSFIFNQKLEFLKKDLKRWNNEVSNDLDAKICVISEDIKRLDLKGETSVLSLDKIYDRSKVFMDTWGFLKCKESMAIRRSGFRKV</sequence>
<organism evidence="1 2">
    <name type="scientific">Vicia faba</name>
    <name type="common">Broad bean</name>
    <name type="synonym">Faba vulgaris</name>
    <dbReference type="NCBI Taxonomy" id="3906"/>
    <lineage>
        <taxon>Eukaryota</taxon>
        <taxon>Viridiplantae</taxon>
        <taxon>Streptophyta</taxon>
        <taxon>Embryophyta</taxon>
        <taxon>Tracheophyta</taxon>
        <taxon>Spermatophyta</taxon>
        <taxon>Magnoliopsida</taxon>
        <taxon>eudicotyledons</taxon>
        <taxon>Gunneridae</taxon>
        <taxon>Pentapetalae</taxon>
        <taxon>rosids</taxon>
        <taxon>fabids</taxon>
        <taxon>Fabales</taxon>
        <taxon>Fabaceae</taxon>
        <taxon>Papilionoideae</taxon>
        <taxon>50 kb inversion clade</taxon>
        <taxon>NPAAA clade</taxon>
        <taxon>Hologalegina</taxon>
        <taxon>IRL clade</taxon>
        <taxon>Fabeae</taxon>
        <taxon>Vicia</taxon>
    </lineage>
</organism>
<gene>
    <name evidence="1" type="ORF">VFH_IV226960</name>
</gene>